<evidence type="ECO:0000313" key="1">
    <source>
        <dbReference type="EMBL" id="MBT1704637.1"/>
    </source>
</evidence>
<accession>A0ABS5VT71</accession>
<comment type="caution">
    <text evidence="1">The sequence shown here is derived from an EMBL/GenBank/DDBJ whole genome shotgun (WGS) entry which is preliminary data.</text>
</comment>
<proteinExistence type="predicted"/>
<reference evidence="1 2" key="1">
    <citation type="submission" date="2021-05" db="EMBL/GenBank/DDBJ databases">
        <title>A Polyphasic approach of four new species of the genus Ohtaekwangia: Ohtaekwangia histidinii sp. nov., Ohtaekwangia cretensis sp. nov., Ohtaekwangia indiensis sp. nov., Ohtaekwangia reichenbachii sp. nov. from diverse environment.</title>
        <authorList>
            <person name="Octaviana S."/>
        </authorList>
    </citation>
    <scope>NUCLEOTIDE SEQUENCE [LARGE SCALE GENOMIC DNA]</scope>
    <source>
        <strain evidence="1 2">PWU20</strain>
    </source>
</reference>
<protein>
    <recommendedName>
        <fullName evidence="3">TonB-dependent receptor</fullName>
    </recommendedName>
</protein>
<name>A0ABS5VT71_9BACT</name>
<dbReference type="RefSeq" id="WP_254154594.1">
    <property type="nucleotide sequence ID" value="NZ_JAHESD010000035.1"/>
</dbReference>
<keyword evidence="2" id="KW-1185">Reference proteome</keyword>
<gene>
    <name evidence="1" type="ORF">KK060_15190</name>
</gene>
<evidence type="ECO:0008006" key="3">
    <source>
        <dbReference type="Google" id="ProtNLM"/>
    </source>
</evidence>
<sequence>MIQVLNPYRVGGQDVEALIKSEKKLNITGGASVTQNFYSVAGIKARRDPYSIFASGNVTFSFMQWSMPLTFSYSNQNFSYQYNNPFSFNRFSIQPSYKWIKVHAGYNNMSFSPYTMSGHTFKGAGVELTPPGKWKAAALYGQFREATPHLNVERESQTPSFRRTGYGIKVGYDFSHERQVIHEPQYESQYNADGELKENFVLPQIRTSTRNVQGNVEFILFGAKDDRSSIPVVPDSFKIFPQDNLSTSLKLNTRILKTFSVSAEYAGSVLTRNTMLDESASDHSPVNRIYGNFMSINNSSAYYKAFKGNFSNDFKLFSLGATYEYVDPDYTTLGAYYFNNDLENITANLATRLLKQKMNLSINVGTQRNNLRDNKMSATRRLSLSSSVSYAVSERLTLSGTYSDFQTVTRVRSVFERINRLTPYDNIDTLNFSQVAKNYNGNFTYMFPKKNGTTQTLTGMLSVQQTDDQQGENSEGLNTSEFYNSNLSYTLGFQNLSLTTALNYNFSNMPGMETKTWGPTLVITKPILKLKNSISASYNKTSNNGIMSNEVFNVRLNSMYVFLEKHNLNASIVFLRRRSAAAERSQPPFRETTVGVIYSYSF</sequence>
<dbReference type="EMBL" id="JAHESD010000035">
    <property type="protein sequence ID" value="MBT1704637.1"/>
    <property type="molecule type" value="Genomic_DNA"/>
</dbReference>
<organism evidence="1 2">
    <name type="scientific">Chryseosolibacter indicus</name>
    <dbReference type="NCBI Taxonomy" id="2782351"/>
    <lineage>
        <taxon>Bacteria</taxon>
        <taxon>Pseudomonadati</taxon>
        <taxon>Bacteroidota</taxon>
        <taxon>Cytophagia</taxon>
        <taxon>Cytophagales</taxon>
        <taxon>Chryseotaleaceae</taxon>
        <taxon>Chryseosolibacter</taxon>
    </lineage>
</organism>
<evidence type="ECO:0000313" key="2">
    <source>
        <dbReference type="Proteomes" id="UP000772618"/>
    </source>
</evidence>
<dbReference type="Proteomes" id="UP000772618">
    <property type="component" value="Unassembled WGS sequence"/>
</dbReference>